<dbReference type="PANTHER" id="PTHR43630:SF2">
    <property type="entry name" value="GLYCOSYLTRANSFERASE"/>
    <property type="match status" value="1"/>
</dbReference>
<dbReference type="Pfam" id="PF00535">
    <property type="entry name" value="Glycos_transf_2"/>
    <property type="match status" value="1"/>
</dbReference>
<reference evidence="4" key="1">
    <citation type="submission" date="2017-09" db="EMBL/GenBank/DDBJ databases">
        <title>Depth-based differentiation of microbial function through sediment-hosted aquifers and enrichment of novel symbionts in the deep terrestrial subsurface.</title>
        <authorList>
            <person name="Probst A.J."/>
            <person name="Ladd B."/>
            <person name="Jarett J.K."/>
            <person name="Geller-Mcgrath D.E."/>
            <person name="Sieber C.M.K."/>
            <person name="Emerson J.B."/>
            <person name="Anantharaman K."/>
            <person name="Thomas B.C."/>
            <person name="Malmstrom R."/>
            <person name="Stieglmeier M."/>
            <person name="Klingl A."/>
            <person name="Woyke T."/>
            <person name="Ryan C.M."/>
            <person name="Banfield J.F."/>
        </authorList>
    </citation>
    <scope>NUCLEOTIDE SEQUENCE [LARGE SCALE GENOMIC DNA]</scope>
</reference>
<proteinExistence type="predicted"/>
<dbReference type="InterPro" id="IPR029044">
    <property type="entry name" value="Nucleotide-diphossugar_trans"/>
</dbReference>
<dbReference type="PANTHER" id="PTHR43630">
    <property type="entry name" value="POLY-BETA-1,6-N-ACETYL-D-GLUCOSAMINE SYNTHASE"/>
    <property type="match status" value="1"/>
</dbReference>
<dbReference type="CDD" id="cd02511">
    <property type="entry name" value="Beta4Glucosyltransferase"/>
    <property type="match status" value="1"/>
</dbReference>
<keyword evidence="1" id="KW-0812">Transmembrane</keyword>
<dbReference type="Proteomes" id="UP000230972">
    <property type="component" value="Unassembled WGS sequence"/>
</dbReference>
<feature type="transmembrane region" description="Helical" evidence="1">
    <location>
        <begin position="243"/>
        <end position="263"/>
    </location>
</feature>
<evidence type="ECO:0000259" key="2">
    <source>
        <dbReference type="Pfam" id="PF00535"/>
    </source>
</evidence>
<organism evidence="3 4">
    <name type="scientific">Candidatus Woesebacteria bacterium CG06_land_8_20_14_3_00_39_27</name>
    <dbReference type="NCBI Taxonomy" id="1975057"/>
    <lineage>
        <taxon>Bacteria</taxon>
        <taxon>Candidatus Woeseibacteriota</taxon>
    </lineage>
</organism>
<dbReference type="Gene3D" id="3.90.550.10">
    <property type="entry name" value="Spore Coat Polysaccharide Biosynthesis Protein SpsA, Chain A"/>
    <property type="match status" value="1"/>
</dbReference>
<dbReference type="SUPFAM" id="SSF53448">
    <property type="entry name" value="Nucleotide-diphospho-sugar transferases"/>
    <property type="match status" value="1"/>
</dbReference>
<gene>
    <name evidence="3" type="ORF">COS80_00275</name>
</gene>
<dbReference type="AlphaFoldDB" id="A0A2M7AQR4"/>
<evidence type="ECO:0000256" key="1">
    <source>
        <dbReference type="SAM" id="Phobius"/>
    </source>
</evidence>
<protein>
    <recommendedName>
        <fullName evidence="2">Glycosyltransferase 2-like domain-containing protein</fullName>
    </recommendedName>
</protein>
<comment type="caution">
    <text evidence="3">The sequence shown here is derived from an EMBL/GenBank/DDBJ whole genome shotgun (WGS) entry which is preliminary data.</text>
</comment>
<evidence type="ECO:0000313" key="4">
    <source>
        <dbReference type="Proteomes" id="UP000230972"/>
    </source>
</evidence>
<sequence length="299" mass="34159">MNHKSLATSHQPLSVVLATRNEEENIAKCINSVKDIADEIIVVDEYSTDKTREIAEKFGAKVYLEPHHDIFHITKQKALDYATGDWILQLDADEVVTPELAGEIRAVISSDGGLKGLLGGDAKKKKLFARHQELIEKRDGPIGKPTGEVVGYFLPRRNMFLGRPLIHAGVYPDGVIRLVKKGKAKFPQKSVHEQIELDGRVGWLANDLEHYDSPTLKRYFNRLNRYTDLQAQELKNSKTPKNIYSFLLFTVYRPLFTFCNLFIRHLGFLDGLRGFLWSFFSSLHYPIAYFKYLTTKNDS</sequence>
<keyword evidence="1" id="KW-1133">Transmembrane helix</keyword>
<dbReference type="EMBL" id="PEWC01000008">
    <property type="protein sequence ID" value="PIU71980.1"/>
    <property type="molecule type" value="Genomic_DNA"/>
</dbReference>
<dbReference type="InterPro" id="IPR001173">
    <property type="entry name" value="Glyco_trans_2-like"/>
</dbReference>
<accession>A0A2M7AQR4</accession>
<feature type="domain" description="Glycosyltransferase 2-like" evidence="2">
    <location>
        <begin position="14"/>
        <end position="104"/>
    </location>
</feature>
<name>A0A2M7AQR4_9BACT</name>
<feature type="transmembrane region" description="Helical" evidence="1">
    <location>
        <begin position="275"/>
        <end position="293"/>
    </location>
</feature>
<evidence type="ECO:0000313" key="3">
    <source>
        <dbReference type="EMBL" id="PIU71980.1"/>
    </source>
</evidence>
<keyword evidence="1" id="KW-0472">Membrane</keyword>